<feature type="domain" description="MRH" evidence="14">
    <location>
        <begin position="1336"/>
        <end position="1481"/>
    </location>
</feature>
<dbReference type="Gene3D" id="2.10.10.10">
    <property type="entry name" value="Fibronectin, type II, collagen-binding"/>
    <property type="match status" value="1"/>
</dbReference>
<name>A0A556VV09_BAGYA</name>
<evidence type="ECO:0000256" key="3">
    <source>
        <dbReference type="ARBA" id="ARBA00022692"/>
    </source>
</evidence>
<dbReference type="FunFam" id="2.70.130.10:FF:000016">
    <property type="entry name" value="Insulin-like growth factor 2 receptor"/>
    <property type="match status" value="1"/>
</dbReference>
<dbReference type="GO" id="GO:0007041">
    <property type="term" value="P:lysosomal transport"/>
    <property type="evidence" value="ECO:0007669"/>
    <property type="project" value="InterPro"/>
</dbReference>
<evidence type="ECO:0000256" key="2">
    <source>
        <dbReference type="ARBA" id="ARBA00022448"/>
    </source>
</evidence>
<dbReference type="InterPro" id="IPR009011">
    <property type="entry name" value="Man6P_isomerase_rcpt-bd_dom_sf"/>
</dbReference>
<evidence type="ECO:0000256" key="5">
    <source>
        <dbReference type="ARBA" id="ARBA00022737"/>
    </source>
</evidence>
<dbReference type="SMART" id="SM00333">
    <property type="entry name" value="TUDOR"/>
    <property type="match status" value="4"/>
</dbReference>
<dbReference type="PROSITE" id="PS50304">
    <property type="entry name" value="TUDOR"/>
    <property type="match status" value="3"/>
</dbReference>
<dbReference type="InterPro" id="IPR000479">
    <property type="entry name" value="CIMR_rpt"/>
</dbReference>
<dbReference type="GO" id="GO:0005520">
    <property type="term" value="F:insulin-like growth factor binding"/>
    <property type="evidence" value="ECO:0007669"/>
    <property type="project" value="TreeGrafter"/>
</dbReference>
<evidence type="ECO:0000256" key="11">
    <source>
        <dbReference type="SAM" id="Phobius"/>
    </source>
</evidence>
<feature type="transmembrane region" description="Helical" evidence="11">
    <location>
        <begin position="3260"/>
        <end position="3281"/>
    </location>
</feature>
<evidence type="ECO:0000256" key="9">
    <source>
        <dbReference type="PROSITE-ProRule" id="PRU00479"/>
    </source>
</evidence>
<dbReference type="GO" id="GO:0005537">
    <property type="term" value="F:D-mannose binding"/>
    <property type="evidence" value="ECO:0007669"/>
    <property type="project" value="InterPro"/>
</dbReference>
<dbReference type="GO" id="GO:0038023">
    <property type="term" value="F:signaling receptor activity"/>
    <property type="evidence" value="ECO:0007669"/>
    <property type="project" value="InterPro"/>
</dbReference>
<dbReference type="FunFam" id="2.70.130.10:FF:000013">
    <property type="entry name" value="Insulin-like growth factor 2 receptor"/>
    <property type="match status" value="1"/>
</dbReference>
<dbReference type="EMBL" id="VCAZ01000283">
    <property type="protein sequence ID" value="TTT30467.1"/>
    <property type="molecule type" value="Genomic_DNA"/>
</dbReference>
<feature type="domain" description="Tudor" evidence="12">
    <location>
        <begin position="616"/>
        <end position="674"/>
    </location>
</feature>
<evidence type="ECO:0000256" key="1">
    <source>
        <dbReference type="ARBA" id="ARBA00004308"/>
    </source>
</evidence>
<feature type="domain" description="MRH" evidence="14">
    <location>
        <begin position="1486"/>
        <end position="1636"/>
    </location>
</feature>
<dbReference type="SMART" id="SM01404">
    <property type="entry name" value="CIMR"/>
    <property type="match status" value="14"/>
</dbReference>
<dbReference type="Proteomes" id="UP000319801">
    <property type="component" value="Unassembled WGS sequence"/>
</dbReference>
<evidence type="ECO:0000313" key="15">
    <source>
        <dbReference type="EMBL" id="TTT30467.1"/>
    </source>
</evidence>
<comment type="caution">
    <text evidence="15">The sequence shown here is derived from an EMBL/GenBank/DDBJ whole genome shotgun (WGS) entry which is preliminary data.</text>
</comment>
<feature type="domain" description="Fibronectin type-II" evidence="13">
    <location>
        <begin position="2854"/>
        <end position="2902"/>
    </location>
</feature>
<evidence type="ECO:0000259" key="13">
    <source>
        <dbReference type="PROSITE" id="PS51092"/>
    </source>
</evidence>
<feature type="domain" description="MRH" evidence="14">
    <location>
        <begin position="2950"/>
        <end position="3086"/>
    </location>
</feature>
<feature type="domain" description="MRH" evidence="14">
    <location>
        <begin position="2317"/>
        <end position="2459"/>
    </location>
</feature>
<feature type="domain" description="MRH" evidence="14">
    <location>
        <begin position="1642"/>
        <end position="1760"/>
    </location>
</feature>
<evidence type="ECO:0000256" key="4">
    <source>
        <dbReference type="ARBA" id="ARBA00022729"/>
    </source>
</evidence>
<evidence type="ECO:0000259" key="14">
    <source>
        <dbReference type="PROSITE" id="PS51914"/>
    </source>
</evidence>
<dbReference type="GO" id="GO:0005886">
    <property type="term" value="C:plasma membrane"/>
    <property type="evidence" value="ECO:0007669"/>
    <property type="project" value="TreeGrafter"/>
</dbReference>
<dbReference type="OrthoDB" id="4504960at2759"/>
<dbReference type="Gene3D" id="2.70.130.10">
    <property type="entry name" value="Mannose-6-phosphate receptor binding domain"/>
    <property type="match status" value="15"/>
</dbReference>
<feature type="domain" description="MRH" evidence="14">
    <location>
        <begin position="2769"/>
        <end position="2947"/>
    </location>
</feature>
<reference evidence="15 16" key="1">
    <citation type="journal article" date="2019" name="Genome Biol. Evol.">
        <title>Whole-Genome Sequencing of the Giant Devil Catfish, Bagarius yarrelli.</title>
        <authorList>
            <person name="Jiang W."/>
            <person name="Lv Y."/>
            <person name="Cheng L."/>
            <person name="Yang K."/>
            <person name="Chao B."/>
            <person name="Wang X."/>
            <person name="Li Y."/>
            <person name="Pan X."/>
            <person name="You X."/>
            <person name="Zhang Y."/>
            <person name="Yang J."/>
            <person name="Li J."/>
            <person name="Zhang X."/>
            <person name="Liu S."/>
            <person name="Sun C."/>
            <person name="Yang J."/>
            <person name="Shi Q."/>
        </authorList>
    </citation>
    <scope>NUCLEOTIDE SEQUENCE [LARGE SCALE GENOMIC DNA]</scope>
    <source>
        <strain evidence="15">JWS20170419001</strain>
        <tissue evidence="15">Muscle</tissue>
    </source>
</reference>
<dbReference type="Pfam" id="PF00878">
    <property type="entry name" value="CIMR"/>
    <property type="match status" value="13"/>
</dbReference>
<keyword evidence="7 11" id="KW-0472">Membrane</keyword>
<dbReference type="FunFam" id="2.70.130.10:FF:000011">
    <property type="entry name" value="Insulin-like growth factor 2 receptor"/>
    <property type="match status" value="1"/>
</dbReference>
<dbReference type="SUPFAM" id="SSF63748">
    <property type="entry name" value="Tudor/PWWP/MBT"/>
    <property type="match status" value="4"/>
</dbReference>
<dbReference type="SMART" id="SM00059">
    <property type="entry name" value="FN2"/>
    <property type="match status" value="1"/>
</dbReference>
<dbReference type="FunFam" id="2.70.130.10:FF:000009">
    <property type="entry name" value="Insulin-like growth factor 2 receptor"/>
    <property type="match status" value="1"/>
</dbReference>
<keyword evidence="3 11" id="KW-0812">Transmembrane</keyword>
<dbReference type="SUPFAM" id="SSF50911">
    <property type="entry name" value="Mannose 6-phosphate receptor domain"/>
    <property type="match status" value="15"/>
</dbReference>
<feature type="disulfide bond" evidence="9">
    <location>
        <begin position="2873"/>
        <end position="2900"/>
    </location>
</feature>
<dbReference type="InterPro" id="IPR013806">
    <property type="entry name" value="Kringle-like"/>
</dbReference>
<proteinExistence type="predicted"/>
<evidence type="ECO:0000313" key="16">
    <source>
        <dbReference type="Proteomes" id="UP000319801"/>
    </source>
</evidence>
<sequence>MLRFYDPGGRSEQKCQEDQAASQMSAFVCRQEWVPAYSRGPGETYSGLDVLSWALIVAPSVTSSSLSPFIQLLEPNPITFARCLPMYFLVTYVTLPVTLSYWENSKLPTSCALWPVDLKLTHTDCNPNNTLVHFQGRYSTTCELDYNILQVEIQNVPKTTVSLEVGDACLVEDLLSSQWYRGRVQKKSENLFDVFLLDHGNILTVGTQNLSAIPESLLLLPPKIVCGLIANVLPFQERWDQPSEAYFSSLIGRHIKGYICGFLPYKVLILEVPEIAKDLLGLSLGRLVDTDTFLLLVELELGVPIQQSCESVPALLIEKQTALENPFKASNLYGYKMILSLCGFKLAVGQTERVRIAAAVNVGLFYCQFSSDVKDLKEMSEKLALVCESKNDEHREKSEENMGLLCAVKGKDEKWHRGLVQCLPVNSQVRVMFVDYGYCESVTVENIFQLPSDFLLRPVMAFPCSLSCLEDKDTVNHRQQLGLLRNGLLGTELLITINDLNREKYVCVVSLGNVDQCAPFKTVQRQGVNKMTGCGTFNYVHQLSYIANETNKMKILKKASKDIKDGAVFEGYVEHVQSPHDFWMRSTKFTDQFEAMMNKLADWFNRLELNEEILQDPVPGQLCCAMYEKDMHYYRAVVVDILKHGAEVFFIDFGNTEKVPSMLIKKIPTEFAVEPVFAFNCSLAHVVPLEDEWTAAATDFFRKATSGKAVLVQVIYRRGDVFLVEMYEKGFGKSKSIATLLTSANMAIYWTYNVVKPLGTPVGKNNQIENTIERRQFADKSAPQKFSTKVTRQEMKKCADKQVQTDHKYSGFSAAVTTPCKFYVVLEDLLLIMIAVLNVLEDLPEDLDPLPKSHFIPGSGCLVKSEERKKWCRAEIIQCDSKTVIVDLVDYGYCVDLACQDVCRLKVLPVELAAIPKIIYPCLLRGIKPANGLQWSDQAALFFQQCIYQKKLKIHFRQCVSEAQWGVDVVTSNKNVAKELVDAGHAQYIDTVLGVRFHRGLGRKKEINPKSESKIGKVLQENFEDVSSNNDEISGDWSTKEEPKDPIIKNFAEQRKHGPHSSLIRCNYKWEAVDRDRNVKYTLKLCSSSPETTCGADAAVCAQNLTSSQSQSVGDVSLLTSSSSLLTFNSTQTCQDQSSKVQSSISFQCGKTLGTPEFVTVSQCVHHFEWRTYTACRRDKFRPLKEVSECVFPATVFDSDGKKHDLNPLIKVTDGYLVDDSDDSVDFYINVCRNLDRENSPCPKDTAACWTKDGKSVSLGKPDKPLELISNDRLRLRYESENQTCNGHKPAVTITFICPSTRQQGNDPKLTAKENCRYEVEWVTEYACHRDYLESPNCTLSSRQHDISIDLTHLTHGTGDTPYAVEAKIGKDTYTFYLNVCGETRAGQCTDKQGFISSCQVKDGESVAKIAGRFQDQTLRYSDGDLTLIYPGGNGCSSGFRRMTIINFECNTTAGNGYPVFTGEVDCTYYFNWQTSYACVQETKDLLCRVTDGKMHYDLSRLTRYEGPDKQQNWEAVDANVPETDKKLYYINVCNKIIKQEETGSCPEDAAVCAVGNGKWSSLGKFLSSPQKDLSGKDLRLIYTDGDECRKNTRIKTIIKLKCKPGDMDSPPVMRSVSSDGCVYEFEWQTAAACVLTRTKGDECKVENSTAGISFDLTPLRKTDGGYYNISNDKYDYLINVTKSNSWNLGEFNSSLSYYDGMIELDYLNGSRYNNEEHTQRATHISFLCDREAGPGKPEFQAEDEYTYNFRWYTSYACPERPQECVVTDPVTLQQFDLSSLSKLSGSTNWEAVDVDTMKVYYINVCRPLRPVPGCDRLASVCQINYVSDQGTPSAKVTVSNMGVAKKGPMIFEDNQLMLEYTDGSACEAEGKMSTYTTRIHFTCLTGFVTCSLKHPNTGFEFNLLPLASENSYKTTANGKEFIVNICSAARQCGSDKPDAAGCVVEDNKPHSFVGVERSLQLSTDGLITLTYRGELDKKLGTRATFTINFVCDQSATNGSLKVIREEMATSTHVQHDVLFEFSTALACEPAPVDCRVTDFRGNEYDLSDLSLNDKPYVPLDTSDQAKSQKFFISVCKPLPFVQGCPVGVIGACGQLNGRAVNLGFVQSSLQAGSDGSISIVYQNGDKCVSGGRYSTRVIFQCDDSPGSPIFDRKDGCEYVFIWRTSEACPVKRVQGTNCKVKDPRSGYEFDLTPLTGKDYEVKNPQYEYHFAVCGPIKTSVCPHGDDNMVSSCQVDGSNHRISGLANQNLTLDDGIIMINYTHGETCHTIYERSTAIMFSCDHSKNPGKPVFIRETADCTYLFEWHTALACPPFKTSSCSYNDGSGNSYDLSSLALHSSNWVVLPQTGNKDRRYYINVCKSLVPQSGSWGCPSSAAACQKTGDEYMSLGEAQSAPQWEEKMLILKYTDGTTCPGGDRNRTTIIRFKCDRSKVDSKPTLTSVLEDCMYTFVWFTAAACPLNSTEHGDCKVTNPRTGQSFSEILYPTRVFRHQFDLNSLTKEAGYTVYHSVDIRKMYRLNVCGPVKNSGCSSEAGVCIKDTNTAVSGGTSNKKLVYKDQVVELTYEGGDVCKANPALKHKSIISFVCKSEGGEEESYKPVLVVSDEDTCTHFFSWHTPLVCEEQVLQRGFYTATDEDTGGTGEGNKDTSRVFYINICQPLNPIPGVKCPPGAAVCMDPPEGDPIDIGHAISPPKYNSATDEVEIDFSSMTPCVADPSVNYTSKIIFTCQKDTDLGSPEMMHQLDCMYVFEWPTPLVCPETVSAQGCKLHVSQLQFTFDLSVLSKDVQVPVSSGTYKLNVCGSVWDKACKKSSVCLVSGSSASSFGLSQAMTLNYSREDQAVIMQYGGGDPCPSVTTKGDVCVFPFIFLGKSYSKCTQDGRTDGRKWCSTTANYDKDKQWGFCSNVTSKRQSTILFTCDPSVGQGKPQLLSETQACSSNFLWPTDAVCPPKKMECKLVSHHQTYDLRALSSLTEPWKFTDKNNAYYLNLCQEIHGGLTGCPDGAAVCLRRSSGKIETLGRVFTQSMGLTDGKIQLNYSMGDAVCGNSKAAKTIVQLSCGSTVGRPKLLKEDTAACEFWVDWETRAACAVKQQGEQVEMVNGIIKVPQTGAEFSLGDLYYSLHKATGDIRPNGDIYIYHIQLSGITNSSLSQCLGANICQVKKDATHCRKIGSSSKAKYYIKGDSLDVLVPSESVCGRDKSKTMSSTILFHCKPEAGVGIPEFLLETDGCQYLFVWHTDKICELFTMTQQSDTAEVGLSGRSQAVGMVLTLLLLVLFICLLILLLHKRERRGQFMQKLTSCCKRKTPVSYKYSKVSTDEDGCEDEMEWLMEEVEAPAQTPHENGHITTKPVSADALRTFSLDEQDSEEEVLTVPGVRVHSSRFLLKNESDEDLVGLLEDTGRKNTSKSSSRHLRKAQEDPDDSDEDLLKV</sequence>
<dbReference type="PROSITE" id="PS51092">
    <property type="entry name" value="FN2_2"/>
    <property type="match status" value="1"/>
</dbReference>
<dbReference type="FunFam" id="2.10.10.10:FF:000001">
    <property type="entry name" value="Fibronectin 1a isoform 1"/>
    <property type="match status" value="1"/>
</dbReference>
<dbReference type="Gene3D" id="2.30.30.140">
    <property type="match status" value="4"/>
</dbReference>
<dbReference type="FunFam" id="2.70.130.10:FF:000017">
    <property type="entry name" value="Insulin-like growth factor 2 receptor"/>
    <property type="match status" value="1"/>
</dbReference>
<dbReference type="InterPro" id="IPR000562">
    <property type="entry name" value="FN_type2_dom"/>
</dbReference>
<feature type="compositionally biased region" description="Acidic residues" evidence="10">
    <location>
        <begin position="3415"/>
        <end position="3426"/>
    </location>
</feature>
<feature type="domain" description="MRH" evidence="14">
    <location>
        <begin position="1064"/>
        <end position="1178"/>
    </location>
</feature>
<feature type="domain" description="MRH" evidence="14">
    <location>
        <begin position="2033"/>
        <end position="2171"/>
    </location>
</feature>
<feature type="domain" description="MRH" evidence="14">
    <location>
        <begin position="2624"/>
        <end position="2757"/>
    </location>
</feature>
<dbReference type="PROSITE" id="PS00023">
    <property type="entry name" value="FN2_1"/>
    <property type="match status" value="1"/>
</dbReference>
<dbReference type="PRINTS" id="PR00013">
    <property type="entry name" value="FNTYPEII"/>
</dbReference>
<dbReference type="InterPro" id="IPR044865">
    <property type="entry name" value="MRH_dom"/>
</dbReference>
<dbReference type="CDD" id="cd00062">
    <property type="entry name" value="FN2"/>
    <property type="match status" value="1"/>
</dbReference>
<dbReference type="FunFam" id="2.70.130.10:FF:000006">
    <property type="entry name" value="Insulin-like growth factor 2 receptor"/>
    <property type="match status" value="1"/>
</dbReference>
<keyword evidence="16" id="KW-1185">Reference proteome</keyword>
<feature type="domain" description="Tudor" evidence="12">
    <location>
        <begin position="399"/>
        <end position="457"/>
    </location>
</feature>
<feature type="region of interest" description="Disordered" evidence="10">
    <location>
        <begin position="3393"/>
        <end position="3426"/>
    </location>
</feature>
<keyword evidence="6 11" id="KW-1133">Transmembrane helix</keyword>
<feature type="domain" description="MRH" evidence="14">
    <location>
        <begin position="2465"/>
        <end position="2621"/>
    </location>
</feature>
<keyword evidence="5" id="KW-0677">Repeat</keyword>
<dbReference type="InterPro" id="IPR036943">
    <property type="entry name" value="FN_type2_sf"/>
</dbReference>
<dbReference type="FunFam" id="2.30.30.140:FF:000018">
    <property type="entry name" value="Serine/threonine-protein kinase 31"/>
    <property type="match status" value="1"/>
</dbReference>
<feature type="domain" description="MRH" evidence="14">
    <location>
        <begin position="1188"/>
        <end position="1330"/>
    </location>
</feature>
<feature type="domain" description="MRH" evidence="14">
    <location>
        <begin position="1763"/>
        <end position="2030"/>
    </location>
</feature>
<organism evidence="15 16">
    <name type="scientific">Bagarius yarrelli</name>
    <name type="common">Goonch</name>
    <name type="synonym">Bagrus yarrelli</name>
    <dbReference type="NCBI Taxonomy" id="175774"/>
    <lineage>
        <taxon>Eukaryota</taxon>
        <taxon>Metazoa</taxon>
        <taxon>Chordata</taxon>
        <taxon>Craniata</taxon>
        <taxon>Vertebrata</taxon>
        <taxon>Euteleostomi</taxon>
        <taxon>Actinopterygii</taxon>
        <taxon>Neopterygii</taxon>
        <taxon>Teleostei</taxon>
        <taxon>Ostariophysi</taxon>
        <taxon>Siluriformes</taxon>
        <taxon>Sisoridae</taxon>
        <taxon>Sisorinae</taxon>
        <taxon>Bagarius</taxon>
    </lineage>
</organism>
<feature type="domain" description="Tudor" evidence="12">
    <location>
        <begin position="162"/>
        <end position="220"/>
    </location>
</feature>
<feature type="domain" description="MRH" evidence="14">
    <location>
        <begin position="3107"/>
        <end position="3240"/>
    </location>
</feature>
<dbReference type="GO" id="GO:0005770">
    <property type="term" value="C:late endosome"/>
    <property type="evidence" value="ECO:0007669"/>
    <property type="project" value="TreeGrafter"/>
</dbReference>
<protein>
    <submittedName>
        <fullName evidence="15">Cation-independent mannose-6-phosphate receptor</fullName>
    </submittedName>
</protein>
<evidence type="ECO:0000256" key="10">
    <source>
        <dbReference type="SAM" id="MobiDB-lite"/>
    </source>
</evidence>
<keyword evidence="15" id="KW-0675">Receptor</keyword>
<dbReference type="Pfam" id="PF00040">
    <property type="entry name" value="fn2"/>
    <property type="match status" value="1"/>
</dbReference>
<comment type="subcellular location">
    <subcellularLocation>
        <location evidence="1">Endomembrane system</location>
    </subcellularLocation>
</comment>
<dbReference type="PANTHER" id="PTHR15071:SF17">
    <property type="entry name" value="CATION-INDEPENDENT MANNOSE-6-PHOSPHATE RECEPTOR"/>
    <property type="match status" value="1"/>
</dbReference>
<dbReference type="PROSITE" id="PS51914">
    <property type="entry name" value="MRH"/>
    <property type="match status" value="14"/>
</dbReference>
<feature type="disulfide bond" evidence="9">
    <location>
        <begin position="2859"/>
        <end position="2885"/>
    </location>
</feature>
<dbReference type="GO" id="GO:0005802">
    <property type="term" value="C:trans-Golgi network"/>
    <property type="evidence" value="ECO:0007669"/>
    <property type="project" value="TreeGrafter"/>
</dbReference>
<gene>
    <name evidence="15" type="ORF">Baya_16302</name>
</gene>
<dbReference type="PANTHER" id="PTHR15071">
    <property type="entry name" value="MANNOSE-6-PHOSPHATE RECEPTOR FAMILY MEMBER"/>
    <property type="match status" value="1"/>
</dbReference>
<accession>A0A556VV09</accession>
<dbReference type="InterPro" id="IPR035437">
    <property type="entry name" value="SNase_OB-fold_sf"/>
</dbReference>
<dbReference type="SUPFAM" id="SSF57440">
    <property type="entry name" value="Kringle-like"/>
    <property type="match status" value="1"/>
</dbReference>
<evidence type="ECO:0000256" key="7">
    <source>
        <dbReference type="ARBA" id="ARBA00023136"/>
    </source>
</evidence>
<dbReference type="Gene3D" id="2.40.50.90">
    <property type="match status" value="2"/>
</dbReference>
<dbReference type="GO" id="GO:0030719">
    <property type="term" value="P:P granule organization"/>
    <property type="evidence" value="ECO:0007669"/>
    <property type="project" value="UniProtKB-ARBA"/>
</dbReference>
<evidence type="ECO:0000256" key="6">
    <source>
        <dbReference type="ARBA" id="ARBA00022989"/>
    </source>
</evidence>
<evidence type="ECO:0000256" key="8">
    <source>
        <dbReference type="ARBA" id="ARBA00023157"/>
    </source>
</evidence>
<evidence type="ECO:0000259" key="12">
    <source>
        <dbReference type="PROSITE" id="PS50304"/>
    </source>
</evidence>
<feature type="domain" description="MRH" evidence="14">
    <location>
        <begin position="2177"/>
        <end position="2313"/>
    </location>
</feature>
<keyword evidence="4" id="KW-0732">Signal</keyword>
<keyword evidence="2" id="KW-0813">Transport</keyword>
<dbReference type="InterPro" id="IPR002999">
    <property type="entry name" value="Tudor"/>
</dbReference>
<dbReference type="FunFam" id="2.70.130.10:FF:000005">
    <property type="entry name" value="Insulin-like growth factor 2 receptor"/>
    <property type="match status" value="1"/>
</dbReference>
<dbReference type="Pfam" id="PF00567">
    <property type="entry name" value="TUDOR"/>
    <property type="match status" value="4"/>
</dbReference>
<keyword evidence="8 9" id="KW-1015">Disulfide bond</keyword>